<feature type="compositionally biased region" description="Low complexity" evidence="9">
    <location>
        <begin position="118"/>
        <end position="135"/>
    </location>
</feature>
<dbReference type="SUPFAM" id="SSF55200">
    <property type="entry name" value="Translation initiation factor IF3, C-terminal domain"/>
    <property type="match status" value="1"/>
</dbReference>
<keyword evidence="5 8" id="KW-0010">Activator</keyword>
<dbReference type="Pfam" id="PF05198">
    <property type="entry name" value="IF3_N"/>
    <property type="match status" value="1"/>
</dbReference>
<keyword evidence="4 8" id="KW-0805">Transcription regulation</keyword>
<feature type="region of interest" description="Disordered" evidence="9">
    <location>
        <begin position="110"/>
        <end position="153"/>
    </location>
</feature>
<evidence type="ECO:0000256" key="8">
    <source>
        <dbReference type="RuleBase" id="RU364129"/>
    </source>
</evidence>
<gene>
    <name evidence="11" type="ORF">MCUN1_002104</name>
</gene>
<comment type="function">
    <text evidence="8">Component of the Mediator complex, a coactivator involved in the regulated transcription of nearly all RNA polymerase II-dependent genes. Mediator functions as a bridge to convey information from gene-specific regulatory proteins to the basal RNA polymerase II transcription machinery. Mediator is recruited to promoters by direct interactions with regulatory proteins and serves as a scaffold for the assembly of a functional preinitiation complex with RNA polymerase II and the general transcription factors.</text>
</comment>
<dbReference type="Gene3D" id="1.10.10.1340">
    <property type="entry name" value="Mediator of RNA polymerase II, submodule Med31 (Soh1)"/>
    <property type="match status" value="1"/>
</dbReference>
<dbReference type="InterPro" id="IPR036788">
    <property type="entry name" value="T_IF-3_C_sf"/>
</dbReference>
<dbReference type="Proteomes" id="UP001219933">
    <property type="component" value="Chromosome 3"/>
</dbReference>
<keyword evidence="7 8" id="KW-0539">Nucleus</keyword>
<dbReference type="Pfam" id="PF05669">
    <property type="entry name" value="Med31"/>
    <property type="match status" value="1"/>
</dbReference>
<evidence type="ECO:0000256" key="2">
    <source>
        <dbReference type="ARBA" id="ARBA00006378"/>
    </source>
</evidence>
<comment type="subcellular location">
    <subcellularLocation>
        <location evidence="1 8">Nucleus</location>
    </subcellularLocation>
</comment>
<evidence type="ECO:0000256" key="1">
    <source>
        <dbReference type="ARBA" id="ARBA00004123"/>
    </source>
</evidence>
<evidence type="ECO:0000256" key="7">
    <source>
        <dbReference type="ARBA" id="ARBA00023242"/>
    </source>
</evidence>
<dbReference type="PANTHER" id="PTHR13186">
    <property type="entry name" value="MEDIATOR OF RNA POLYMERASE II TRANSCRIPTION SUBUNIT 31"/>
    <property type="match status" value="1"/>
</dbReference>
<evidence type="ECO:0000313" key="11">
    <source>
        <dbReference type="EMBL" id="WFD35253.1"/>
    </source>
</evidence>
<dbReference type="InterPro" id="IPR008831">
    <property type="entry name" value="Mediator_Med31"/>
</dbReference>
<evidence type="ECO:0000313" key="12">
    <source>
        <dbReference type="Proteomes" id="UP001219933"/>
    </source>
</evidence>
<organism evidence="11 12">
    <name type="scientific">Malassezia cuniculi</name>
    <dbReference type="NCBI Taxonomy" id="948313"/>
    <lineage>
        <taxon>Eukaryota</taxon>
        <taxon>Fungi</taxon>
        <taxon>Dikarya</taxon>
        <taxon>Basidiomycota</taxon>
        <taxon>Ustilaginomycotina</taxon>
        <taxon>Malasseziomycetes</taxon>
        <taxon>Malasseziales</taxon>
        <taxon>Malasseziaceae</taxon>
        <taxon>Malassezia</taxon>
    </lineage>
</organism>
<proteinExistence type="inferred from homology"/>
<reference evidence="11" key="1">
    <citation type="submission" date="2023-03" db="EMBL/GenBank/DDBJ databases">
        <title>Mating type loci evolution in Malassezia.</title>
        <authorList>
            <person name="Coelho M.A."/>
        </authorList>
    </citation>
    <scope>NUCLEOTIDE SEQUENCE</scope>
    <source>
        <strain evidence="11">CBS 11721</strain>
    </source>
</reference>
<dbReference type="EMBL" id="CP119879">
    <property type="protein sequence ID" value="WFD35253.1"/>
    <property type="molecule type" value="Genomic_DNA"/>
</dbReference>
<name>A0AAF0ER47_9BASI</name>
<evidence type="ECO:0000256" key="5">
    <source>
        <dbReference type="ARBA" id="ARBA00023159"/>
    </source>
</evidence>
<evidence type="ECO:0000256" key="9">
    <source>
        <dbReference type="SAM" id="MobiDB-lite"/>
    </source>
</evidence>
<sequence length="329" mass="37304">MSLDIHPDLRAANQRRFSRDLEFASALSNPHYLHQLSEQGVLDDPAFLRYLDYLEYLRQPQYAKYLVYPQALRFLDLLKHEDFRRAVADSAWAHDTAAKQIAHWATWRREGDAKDASRPAPASAPASASASSSKPGSKRAEQPQQLRNEAITAPLVRLVDPTTGQLTGPFSPADILAKVNQRDYVLVQVTAGSMGNSKEWTLEQLPVCRLINKRDEYQKQRNAKKRPNVSTKEVQLTWLVGENDLAHKLNKIRQGLEKGHKVQVSIVGKKGNRRAPLGTVEYARRTEFFDRVVNEACSIDGRTIGVITNPPNWRFQRSQVEFLIEPQNS</sequence>
<evidence type="ECO:0000259" key="10">
    <source>
        <dbReference type="Pfam" id="PF05198"/>
    </source>
</evidence>
<dbReference type="Gene3D" id="3.10.20.80">
    <property type="entry name" value="Translation initiation factor 3 (IF-3), N-terminal domain"/>
    <property type="match status" value="1"/>
</dbReference>
<evidence type="ECO:0000256" key="3">
    <source>
        <dbReference type="ARBA" id="ARBA00019660"/>
    </source>
</evidence>
<keyword evidence="6 8" id="KW-0804">Transcription</keyword>
<dbReference type="GO" id="GO:0003712">
    <property type="term" value="F:transcription coregulator activity"/>
    <property type="evidence" value="ECO:0007669"/>
    <property type="project" value="InterPro"/>
</dbReference>
<dbReference type="GO" id="GO:0016592">
    <property type="term" value="C:mediator complex"/>
    <property type="evidence" value="ECO:0007669"/>
    <property type="project" value="InterPro"/>
</dbReference>
<protein>
    <recommendedName>
        <fullName evidence="3 8">Mediator of RNA polymerase II transcription subunit 31</fullName>
    </recommendedName>
</protein>
<dbReference type="AlphaFoldDB" id="A0AAF0ER47"/>
<keyword evidence="12" id="KW-1185">Reference proteome</keyword>
<comment type="similarity">
    <text evidence="2 8">Belongs to the Mediator complex subunit 31 family.</text>
</comment>
<feature type="domain" description="Translation initiation factor 3 N-terminal" evidence="10">
    <location>
        <begin position="148"/>
        <end position="225"/>
    </location>
</feature>
<comment type="subunit">
    <text evidence="8">Component of the Mediator complex.</text>
</comment>
<dbReference type="GO" id="GO:0003743">
    <property type="term" value="F:translation initiation factor activity"/>
    <property type="evidence" value="ECO:0007669"/>
    <property type="project" value="InterPro"/>
</dbReference>
<evidence type="ECO:0000256" key="4">
    <source>
        <dbReference type="ARBA" id="ARBA00023015"/>
    </source>
</evidence>
<dbReference type="GO" id="GO:0006355">
    <property type="term" value="P:regulation of DNA-templated transcription"/>
    <property type="evidence" value="ECO:0007669"/>
    <property type="project" value="InterPro"/>
</dbReference>
<dbReference type="InterPro" id="IPR038089">
    <property type="entry name" value="Med31_sf"/>
</dbReference>
<accession>A0AAF0ER47</accession>
<dbReference type="InterPro" id="IPR036787">
    <property type="entry name" value="T_IF-3_N_sf"/>
</dbReference>
<dbReference type="InterPro" id="IPR019814">
    <property type="entry name" value="Translation_initiation_fac_3_N"/>
</dbReference>
<dbReference type="Gene3D" id="3.30.110.10">
    <property type="entry name" value="Translation initiation factor 3 (IF-3), C-terminal domain"/>
    <property type="match status" value="1"/>
</dbReference>
<evidence type="ECO:0000256" key="6">
    <source>
        <dbReference type="ARBA" id="ARBA00023163"/>
    </source>
</evidence>